<evidence type="ECO:0000256" key="4">
    <source>
        <dbReference type="PROSITE-ProRule" id="PRU00335"/>
    </source>
</evidence>
<sequence length="212" mass="23285">MMLPNSLYAETAMPRIARFDRQVALDRAVELFWSRGYYASSMKHIELALDMRPGSLYATFGSKSGLFAEALDAYVARTADTFQQTLDAAPAVLEGLKCYLRSFAQACNTETQPPAQACMLVKTLLEINPEDAALHDKVDAVLTQIEQRIGKALERAKDAGELRADVDCARLARLLQAQIIGLRVFAERKVANAQIAALADDMASLVDAYRPA</sequence>
<dbReference type="PANTHER" id="PTHR47506:SF10">
    <property type="entry name" value="TRANSCRIPTIONAL REGULATORY PROTEIN"/>
    <property type="match status" value="1"/>
</dbReference>
<dbReference type="Pfam" id="PF00440">
    <property type="entry name" value="TetR_N"/>
    <property type="match status" value="1"/>
</dbReference>
<dbReference type="Gene3D" id="1.10.10.60">
    <property type="entry name" value="Homeodomain-like"/>
    <property type="match status" value="1"/>
</dbReference>
<dbReference type="EMBL" id="LR215729">
    <property type="protein sequence ID" value="VEV97024.1"/>
    <property type="molecule type" value="Genomic_DNA"/>
</dbReference>
<evidence type="ECO:0000256" key="2">
    <source>
        <dbReference type="ARBA" id="ARBA00023125"/>
    </source>
</evidence>
<evidence type="ECO:0000256" key="1">
    <source>
        <dbReference type="ARBA" id="ARBA00023015"/>
    </source>
</evidence>
<protein>
    <submittedName>
        <fullName evidence="6">TetR family transcriptional regulator</fullName>
    </submittedName>
</protein>
<dbReference type="InterPro" id="IPR009057">
    <property type="entry name" value="Homeodomain-like_sf"/>
</dbReference>
<evidence type="ECO:0000259" key="5">
    <source>
        <dbReference type="PROSITE" id="PS50977"/>
    </source>
</evidence>
<dbReference type="PROSITE" id="PS50977">
    <property type="entry name" value="HTH_TETR_2"/>
    <property type="match status" value="1"/>
</dbReference>
<keyword evidence="1" id="KW-0805">Transcription regulation</keyword>
<keyword evidence="3" id="KW-0804">Transcription</keyword>
<keyword evidence="2 4" id="KW-0238">DNA-binding</keyword>
<dbReference type="InterPro" id="IPR001647">
    <property type="entry name" value="HTH_TetR"/>
</dbReference>
<reference evidence="6" key="1">
    <citation type="submission" date="2019-02" db="EMBL/GenBank/DDBJ databases">
        <authorList>
            <consortium name="Genoscope - CEA"/>
            <person name="William W."/>
        </authorList>
    </citation>
    <scope>NUCLEOTIDE SEQUENCE [LARGE SCALE GENOMIC DNA]</scope>
    <source>
        <strain evidence="6">YSy11</strain>
    </source>
</reference>
<dbReference type="SUPFAM" id="SSF48498">
    <property type="entry name" value="Tetracyclin repressor-like, C-terminal domain"/>
    <property type="match status" value="1"/>
</dbReference>
<evidence type="ECO:0000313" key="6">
    <source>
        <dbReference type="EMBL" id="VEV97024.1"/>
    </source>
</evidence>
<dbReference type="AlphaFoldDB" id="A0A653E2S2"/>
<evidence type="ECO:0000256" key="3">
    <source>
        <dbReference type="ARBA" id="ARBA00023163"/>
    </source>
</evidence>
<dbReference type="InterPro" id="IPR036271">
    <property type="entry name" value="Tet_transcr_reg_TetR-rel_C_sf"/>
</dbReference>
<dbReference type="SUPFAM" id="SSF46689">
    <property type="entry name" value="Homeodomain-like"/>
    <property type="match status" value="1"/>
</dbReference>
<dbReference type="InterPro" id="IPR011075">
    <property type="entry name" value="TetR_C"/>
</dbReference>
<dbReference type="PANTHER" id="PTHR47506">
    <property type="entry name" value="TRANSCRIPTIONAL REGULATORY PROTEIN"/>
    <property type="match status" value="1"/>
</dbReference>
<name>A0A653E2S2_9PSED</name>
<dbReference type="Pfam" id="PF16925">
    <property type="entry name" value="TetR_C_13"/>
    <property type="match status" value="1"/>
</dbReference>
<feature type="DNA-binding region" description="H-T-H motif" evidence="4">
    <location>
        <begin position="41"/>
        <end position="60"/>
    </location>
</feature>
<proteinExistence type="predicted"/>
<organism evidence="6">
    <name type="scientific">Pseudomonas marincola</name>
    <dbReference type="NCBI Taxonomy" id="437900"/>
    <lineage>
        <taxon>Bacteria</taxon>
        <taxon>Pseudomonadati</taxon>
        <taxon>Pseudomonadota</taxon>
        <taxon>Gammaproteobacteria</taxon>
        <taxon>Pseudomonadales</taxon>
        <taxon>Pseudomonadaceae</taxon>
        <taxon>Pseudomonas</taxon>
    </lineage>
</organism>
<gene>
    <name evidence="6" type="ORF">PMYSY11_1978</name>
</gene>
<dbReference type="GO" id="GO:0003677">
    <property type="term" value="F:DNA binding"/>
    <property type="evidence" value="ECO:0007669"/>
    <property type="project" value="UniProtKB-UniRule"/>
</dbReference>
<feature type="domain" description="HTH tetR-type" evidence="5">
    <location>
        <begin position="18"/>
        <end position="78"/>
    </location>
</feature>
<dbReference type="Gene3D" id="1.10.357.10">
    <property type="entry name" value="Tetracycline Repressor, domain 2"/>
    <property type="match status" value="1"/>
</dbReference>
<accession>A0A653E2S2</accession>